<dbReference type="AlphaFoldDB" id="A0A9N9RVZ4"/>
<feature type="signal peptide" evidence="2">
    <location>
        <begin position="1"/>
        <end position="17"/>
    </location>
</feature>
<keyword evidence="1" id="KW-1133">Transmembrane helix</keyword>
<reference evidence="3" key="2">
    <citation type="submission" date="2022-10" db="EMBL/GenBank/DDBJ databases">
        <authorList>
            <consortium name="ENA_rothamsted_submissions"/>
            <consortium name="culmorum"/>
            <person name="King R."/>
        </authorList>
    </citation>
    <scope>NUCLEOTIDE SEQUENCE</scope>
</reference>
<gene>
    <name evidence="3" type="ORF">CHIRRI_LOCUS7422</name>
</gene>
<feature type="transmembrane region" description="Helical" evidence="1">
    <location>
        <begin position="97"/>
        <end position="127"/>
    </location>
</feature>
<keyword evidence="2" id="KW-0732">Signal</keyword>
<sequence>MINKIVLLLIAIAKISCDIEDEISQLEIPTGTKYSYFSNISEPTSSKNPKELVIYERPAGSPYLFLRNISAPNAIMMKPMESMQMDENGPPDFRSEILIKVLLSIVIYKAIAFTFLMLILLVVLPAINPAYQRKKL</sequence>
<evidence type="ECO:0000313" key="3">
    <source>
        <dbReference type="EMBL" id="CAG9804539.1"/>
    </source>
</evidence>
<keyword evidence="1" id="KW-0812">Transmembrane</keyword>
<accession>A0A9N9RVZ4</accession>
<reference evidence="3" key="1">
    <citation type="submission" date="2022-01" db="EMBL/GenBank/DDBJ databases">
        <authorList>
            <person name="King R."/>
        </authorList>
    </citation>
    <scope>NUCLEOTIDE SEQUENCE</scope>
</reference>
<evidence type="ECO:0000256" key="1">
    <source>
        <dbReference type="SAM" id="Phobius"/>
    </source>
</evidence>
<keyword evidence="1" id="KW-0472">Membrane</keyword>
<keyword evidence="4" id="KW-1185">Reference proteome</keyword>
<protein>
    <submittedName>
        <fullName evidence="3">Uncharacterized protein</fullName>
    </submittedName>
</protein>
<dbReference type="EMBL" id="OU895878">
    <property type="protein sequence ID" value="CAG9804539.1"/>
    <property type="molecule type" value="Genomic_DNA"/>
</dbReference>
<evidence type="ECO:0000256" key="2">
    <source>
        <dbReference type="SAM" id="SignalP"/>
    </source>
</evidence>
<dbReference type="Proteomes" id="UP001153620">
    <property type="component" value="Chromosome 2"/>
</dbReference>
<name>A0A9N9RVZ4_9DIPT</name>
<evidence type="ECO:0000313" key="4">
    <source>
        <dbReference type="Proteomes" id="UP001153620"/>
    </source>
</evidence>
<proteinExistence type="predicted"/>
<feature type="chain" id="PRO_5040307442" evidence="2">
    <location>
        <begin position="18"/>
        <end position="136"/>
    </location>
</feature>
<organism evidence="3 4">
    <name type="scientific">Chironomus riparius</name>
    <dbReference type="NCBI Taxonomy" id="315576"/>
    <lineage>
        <taxon>Eukaryota</taxon>
        <taxon>Metazoa</taxon>
        <taxon>Ecdysozoa</taxon>
        <taxon>Arthropoda</taxon>
        <taxon>Hexapoda</taxon>
        <taxon>Insecta</taxon>
        <taxon>Pterygota</taxon>
        <taxon>Neoptera</taxon>
        <taxon>Endopterygota</taxon>
        <taxon>Diptera</taxon>
        <taxon>Nematocera</taxon>
        <taxon>Chironomoidea</taxon>
        <taxon>Chironomidae</taxon>
        <taxon>Chironominae</taxon>
        <taxon>Chironomus</taxon>
    </lineage>
</organism>